<dbReference type="PANTHER" id="PTHR35529:SF1">
    <property type="entry name" value="MANGANESE EFFLUX PUMP MNTP-RELATED"/>
    <property type="match status" value="1"/>
</dbReference>
<dbReference type="GO" id="GO:0005384">
    <property type="term" value="F:manganese ion transmembrane transporter activity"/>
    <property type="evidence" value="ECO:0007669"/>
    <property type="project" value="UniProtKB-UniRule"/>
</dbReference>
<feature type="transmembrane region" description="Helical" evidence="8">
    <location>
        <begin position="39"/>
        <end position="58"/>
    </location>
</feature>
<dbReference type="InterPro" id="IPR003810">
    <property type="entry name" value="Mntp/YtaF"/>
</dbReference>
<evidence type="ECO:0000256" key="7">
    <source>
        <dbReference type="ARBA" id="ARBA00023211"/>
    </source>
</evidence>
<feature type="transmembrane region" description="Helical" evidence="8">
    <location>
        <begin position="110"/>
        <end position="129"/>
    </location>
</feature>
<dbReference type="HAMAP" id="MF_01521">
    <property type="entry name" value="MntP_pump"/>
    <property type="match status" value="1"/>
</dbReference>
<keyword evidence="5 8" id="KW-0406">Ion transport</keyword>
<dbReference type="KEGG" id="tper:IWA51_04405"/>
<dbReference type="Proteomes" id="UP000595224">
    <property type="component" value="Chromosome"/>
</dbReference>
<evidence type="ECO:0000256" key="4">
    <source>
        <dbReference type="ARBA" id="ARBA00022989"/>
    </source>
</evidence>
<reference evidence="9 10" key="1">
    <citation type="submission" date="2020-11" db="EMBL/GenBank/DDBJ databases">
        <title>Treponema Peruensis nv. sp., first commensal Treponema isolated from human feces.</title>
        <authorList>
            <person name="Belkhou C."/>
            <person name="Raes J."/>
        </authorList>
    </citation>
    <scope>NUCLEOTIDE SEQUENCE [LARGE SCALE GENOMIC DNA]</scope>
    <source>
        <strain evidence="9 10">RCC2812</strain>
    </source>
</reference>
<feature type="transmembrane region" description="Helical" evidence="8">
    <location>
        <begin position="170"/>
        <end position="191"/>
    </location>
</feature>
<protein>
    <recommendedName>
        <fullName evidence="8">Putative manganese efflux pump MntP</fullName>
    </recommendedName>
</protein>
<keyword evidence="2 8" id="KW-1003">Cell membrane</keyword>
<dbReference type="GO" id="GO:0005886">
    <property type="term" value="C:plasma membrane"/>
    <property type="evidence" value="ECO:0007669"/>
    <property type="project" value="UniProtKB-SubCell"/>
</dbReference>
<evidence type="ECO:0000313" key="9">
    <source>
        <dbReference type="EMBL" id="QQA01854.1"/>
    </source>
</evidence>
<evidence type="ECO:0000256" key="1">
    <source>
        <dbReference type="ARBA" id="ARBA00022448"/>
    </source>
</evidence>
<keyword evidence="1 8" id="KW-0813">Transport</keyword>
<evidence type="ECO:0000256" key="8">
    <source>
        <dbReference type="HAMAP-Rule" id="MF_01521"/>
    </source>
</evidence>
<dbReference type="EMBL" id="CP064936">
    <property type="protein sequence ID" value="QQA01854.1"/>
    <property type="molecule type" value="Genomic_DNA"/>
</dbReference>
<evidence type="ECO:0000313" key="10">
    <source>
        <dbReference type="Proteomes" id="UP000595224"/>
    </source>
</evidence>
<feature type="transmembrane region" description="Helical" evidence="8">
    <location>
        <begin position="135"/>
        <end position="158"/>
    </location>
</feature>
<feature type="transmembrane region" description="Helical" evidence="8">
    <location>
        <begin position="6"/>
        <end position="27"/>
    </location>
</feature>
<accession>A0A7T3V669</accession>
<evidence type="ECO:0000256" key="6">
    <source>
        <dbReference type="ARBA" id="ARBA00023136"/>
    </source>
</evidence>
<sequence>MSLIELIILAIGLSMDAFAVSICKGLAARKTGIKEMCIAGLWFGGFQGLMPFIGWILGSRFKSYIENFDHWIAFVLLVLIGLNMIREALFEKENEENTEASFSFKTMLPMSVATSIDALAVGVTFGLLLDSMSKIVSACSLICATTFSFSAAGVKIGSVFGNKFQKQAEILGGITLMLIGIKTLLSHLGVISF</sequence>
<proteinExistence type="inferred from homology"/>
<keyword evidence="10" id="KW-1185">Reference proteome</keyword>
<gene>
    <name evidence="8" type="primary">mntP</name>
    <name evidence="9" type="ORF">IWA51_04405</name>
</gene>
<comment type="similarity">
    <text evidence="8">Belongs to the MntP (TC 9.B.29) family.</text>
</comment>
<dbReference type="Pfam" id="PF02659">
    <property type="entry name" value="Mntp"/>
    <property type="match status" value="1"/>
</dbReference>
<evidence type="ECO:0000256" key="3">
    <source>
        <dbReference type="ARBA" id="ARBA00022692"/>
    </source>
</evidence>
<keyword evidence="6 8" id="KW-0472">Membrane</keyword>
<dbReference type="RefSeq" id="WP_177527321.1">
    <property type="nucleotide sequence ID" value="NZ_CBCSHE010000002.1"/>
</dbReference>
<dbReference type="PANTHER" id="PTHR35529">
    <property type="entry name" value="MANGANESE EFFLUX PUMP MNTP-RELATED"/>
    <property type="match status" value="1"/>
</dbReference>
<organism evidence="9 10">
    <name type="scientific">Treponema peruense</name>
    <dbReference type="NCBI Taxonomy" id="2787628"/>
    <lineage>
        <taxon>Bacteria</taxon>
        <taxon>Pseudomonadati</taxon>
        <taxon>Spirochaetota</taxon>
        <taxon>Spirochaetia</taxon>
        <taxon>Spirochaetales</taxon>
        <taxon>Treponemataceae</taxon>
        <taxon>Treponema</taxon>
    </lineage>
</organism>
<evidence type="ECO:0000256" key="2">
    <source>
        <dbReference type="ARBA" id="ARBA00022475"/>
    </source>
</evidence>
<name>A0A7T3V669_9SPIR</name>
<keyword evidence="7 8" id="KW-0464">Manganese</keyword>
<evidence type="ECO:0000256" key="5">
    <source>
        <dbReference type="ARBA" id="ARBA00023065"/>
    </source>
</evidence>
<keyword evidence="3 8" id="KW-0812">Transmembrane</keyword>
<comment type="subcellular location">
    <subcellularLocation>
        <location evidence="8">Cell membrane</location>
        <topology evidence="8">Multi-pass membrane protein</topology>
    </subcellularLocation>
</comment>
<comment type="function">
    <text evidence="8">Probably functions as a manganese efflux pump.</text>
</comment>
<dbReference type="AlphaFoldDB" id="A0A7T3V669"/>
<feature type="transmembrane region" description="Helical" evidence="8">
    <location>
        <begin position="70"/>
        <end position="89"/>
    </location>
</feature>
<dbReference type="InterPro" id="IPR022929">
    <property type="entry name" value="Put_MntP"/>
</dbReference>
<keyword evidence="4 8" id="KW-1133">Transmembrane helix</keyword>